<gene>
    <name evidence="2" type="ORF">CPAV1605_863</name>
</gene>
<dbReference type="AlphaFoldDB" id="A0A5E8CIE3"/>
<dbReference type="Gene3D" id="3.40.50.1010">
    <property type="entry name" value="5'-nuclease"/>
    <property type="match status" value="1"/>
</dbReference>
<dbReference type="GO" id="GO:0004540">
    <property type="term" value="F:RNA nuclease activity"/>
    <property type="evidence" value="ECO:0007669"/>
    <property type="project" value="InterPro"/>
</dbReference>
<dbReference type="PANTHER" id="PTHR35811">
    <property type="entry name" value="SLR1870 PROTEIN"/>
    <property type="match status" value="1"/>
</dbReference>
<evidence type="ECO:0000313" key="2">
    <source>
        <dbReference type="EMBL" id="VVU95138.1"/>
    </source>
</evidence>
<feature type="domain" description="HTH OST-type" evidence="1">
    <location>
        <begin position="240"/>
        <end position="314"/>
    </location>
</feature>
<dbReference type="Pfam" id="PF01936">
    <property type="entry name" value="NYN"/>
    <property type="match status" value="1"/>
</dbReference>
<dbReference type="PROSITE" id="PS51644">
    <property type="entry name" value="HTH_OST"/>
    <property type="match status" value="1"/>
</dbReference>
<protein>
    <submittedName>
        <fullName evidence="2">NYN domain</fullName>
    </submittedName>
</protein>
<organism evidence="2">
    <name type="scientific">seawater metagenome</name>
    <dbReference type="NCBI Taxonomy" id="1561972"/>
    <lineage>
        <taxon>unclassified sequences</taxon>
        <taxon>metagenomes</taxon>
        <taxon>ecological metagenomes</taxon>
    </lineage>
</organism>
<dbReference type="InterPro" id="IPR025605">
    <property type="entry name" value="OST-HTH/LOTUS_dom"/>
</dbReference>
<dbReference type="Pfam" id="PF12872">
    <property type="entry name" value="OST-HTH"/>
    <property type="match status" value="1"/>
</dbReference>
<reference evidence="2" key="1">
    <citation type="submission" date="2019-09" db="EMBL/GenBank/DDBJ databases">
        <authorList>
            <person name="Needham M D."/>
        </authorList>
    </citation>
    <scope>NUCLEOTIDE SEQUENCE</scope>
</reference>
<accession>A0A5E8CIE3</accession>
<evidence type="ECO:0000259" key="1">
    <source>
        <dbReference type="PROSITE" id="PS51644"/>
    </source>
</evidence>
<dbReference type="CDD" id="cd11297">
    <property type="entry name" value="PIN_LabA-like_N_1"/>
    <property type="match status" value="1"/>
</dbReference>
<proteinExistence type="predicted"/>
<sequence length="316" mass="36930">MSNDNEHTKKNLAVYIDGDNANYKEFKYIHEEIKTYGRMIIGRIYGDWTKTEMKGWKDISINFALEPVNCFSLSKKNSTDIKLICDVLRDLYNNPHIDSFIIVSSDSDYTNLTSRIRAEGKTVIGIGRRRTPIMLKNSCDIFITTDVLVNKDEEIEDSPEDFCNDMIIEDDDDNDLFLSSVFKSFQGGKRIRVLKLKKFLKTMVNLNQLLGNDKLENYLIENYPFNFMKICKKKETFILDITGIKLIVKDIFNRSSKNELNLSIIKDTLLLNDPSFDHRNFGFKKMIEFVEVVLENEIQIIFYDHGRTYIKEKKNI</sequence>
<dbReference type="PANTHER" id="PTHR35811:SF1">
    <property type="entry name" value="HTH OST-TYPE DOMAIN-CONTAINING PROTEIN"/>
    <property type="match status" value="1"/>
</dbReference>
<name>A0A5E8CIE3_9ZZZZ</name>
<dbReference type="EMBL" id="CABVLZ010000003">
    <property type="protein sequence ID" value="VVU95138.1"/>
    <property type="molecule type" value="Genomic_DNA"/>
</dbReference>
<dbReference type="InterPro" id="IPR021139">
    <property type="entry name" value="NYN"/>
</dbReference>